<organism evidence="1 2">
    <name type="scientific">Brachionus plicatilis</name>
    <name type="common">Marine rotifer</name>
    <name type="synonym">Brachionus muelleri</name>
    <dbReference type="NCBI Taxonomy" id="10195"/>
    <lineage>
        <taxon>Eukaryota</taxon>
        <taxon>Metazoa</taxon>
        <taxon>Spiralia</taxon>
        <taxon>Gnathifera</taxon>
        <taxon>Rotifera</taxon>
        <taxon>Eurotatoria</taxon>
        <taxon>Monogononta</taxon>
        <taxon>Pseudotrocha</taxon>
        <taxon>Ploima</taxon>
        <taxon>Brachionidae</taxon>
        <taxon>Brachionus</taxon>
    </lineage>
</organism>
<reference evidence="1 2" key="1">
    <citation type="journal article" date="2018" name="Sci. Rep.">
        <title>Genomic signatures of local adaptation to the degree of environmental predictability in rotifers.</title>
        <authorList>
            <person name="Franch-Gras L."/>
            <person name="Hahn C."/>
            <person name="Garcia-Roger E.M."/>
            <person name="Carmona M.J."/>
            <person name="Serra M."/>
            <person name="Gomez A."/>
        </authorList>
    </citation>
    <scope>NUCLEOTIDE SEQUENCE [LARGE SCALE GENOMIC DNA]</scope>
    <source>
        <strain evidence="1">HYR1</strain>
    </source>
</reference>
<gene>
    <name evidence="1" type="ORF">BpHYR1_014412</name>
</gene>
<dbReference type="AlphaFoldDB" id="A0A3M7PN59"/>
<dbReference type="Proteomes" id="UP000276133">
    <property type="component" value="Unassembled WGS sequence"/>
</dbReference>
<keyword evidence="2" id="KW-1185">Reference proteome</keyword>
<sequence>MKEVEWVQQERNSAIDFHDFLCFNESMIVVAWTKEGNCLLKIERTFSKQNRTKCLLAKKKDFILSGLSDDVDLSENRNLSVAQSTCMFYNNSN</sequence>
<evidence type="ECO:0000313" key="1">
    <source>
        <dbReference type="EMBL" id="RNA00542.1"/>
    </source>
</evidence>
<proteinExistence type="predicted"/>
<name>A0A3M7PN59_BRAPC</name>
<accession>A0A3M7PN59</accession>
<evidence type="ECO:0000313" key="2">
    <source>
        <dbReference type="Proteomes" id="UP000276133"/>
    </source>
</evidence>
<dbReference type="EMBL" id="REGN01009707">
    <property type="protein sequence ID" value="RNA00542.1"/>
    <property type="molecule type" value="Genomic_DNA"/>
</dbReference>
<comment type="caution">
    <text evidence="1">The sequence shown here is derived from an EMBL/GenBank/DDBJ whole genome shotgun (WGS) entry which is preliminary data.</text>
</comment>
<protein>
    <submittedName>
        <fullName evidence="1">Uncharacterized protein</fullName>
    </submittedName>
</protein>